<protein>
    <recommendedName>
        <fullName evidence="10">CRISPR-associated endonuclease Cas1</fullName>
        <ecNumber evidence="10">3.1.-.-</ecNumber>
    </recommendedName>
</protein>
<feature type="binding site" evidence="10">
    <location>
        <position position="263"/>
    </location>
    <ligand>
        <name>Mn(2+)</name>
        <dbReference type="ChEBI" id="CHEBI:29035"/>
    </ligand>
</feature>
<evidence type="ECO:0000256" key="5">
    <source>
        <dbReference type="ARBA" id="ARBA00022842"/>
    </source>
</evidence>
<keyword evidence="3 10" id="KW-0255">Endonuclease</keyword>
<dbReference type="PANTHER" id="PTHR34353:SF2">
    <property type="entry name" value="CRISPR-ASSOCIATED ENDONUCLEASE CAS1 1"/>
    <property type="match status" value="1"/>
</dbReference>
<dbReference type="GO" id="GO:0004519">
    <property type="term" value="F:endonuclease activity"/>
    <property type="evidence" value="ECO:0007669"/>
    <property type="project" value="UniProtKB-UniRule"/>
</dbReference>
<dbReference type="HAMAP" id="MF_01470">
    <property type="entry name" value="Cas1"/>
    <property type="match status" value="1"/>
</dbReference>
<evidence type="ECO:0000313" key="11">
    <source>
        <dbReference type="EMBL" id="MXY93082.1"/>
    </source>
</evidence>
<sequence length="350" mass="39029">MPIVQHLIVDEFGSFVAKKSGRLRVTCQGEKRSDAPLMHLETVLITGRGVSLSSDVVAACAEEGVPIHFLSSRGKPVGSLYSAGLAATVQTRRAQLEARQDSRGLHIALTVAEGKLGNQINLLKYMAKYRKAKQPDLYKEVRLLADDVLDHIAELDRLRAESLQSPVRSYTVDDVRGQILSIEGRGSQKYWQAVGKLLLADLNWPGRRTQGASDPLNSALNYGYGILYSQVERALVLAGLDPYAGFLHTDRPGKSALVYDMVEEFRQTVVDRTVLAVFNRGGAIELDSRGRLTEKSRRSLADKVLTRLEAQERYEDKRHPLRNIVQMQARHLAAYLRGERNAYSPFVSSW</sequence>
<dbReference type="InterPro" id="IPR042211">
    <property type="entry name" value="CRISPR-assoc_Cas1_N"/>
</dbReference>
<dbReference type="InterPro" id="IPR042206">
    <property type="entry name" value="CRISPR-assoc_Cas1_C"/>
</dbReference>
<keyword evidence="6 10" id="KW-0051">Antiviral defense</keyword>
<dbReference type="InterPro" id="IPR050646">
    <property type="entry name" value="Cas1"/>
</dbReference>
<dbReference type="Gene3D" id="1.20.120.920">
    <property type="entry name" value="CRISPR-associated endonuclease Cas1, C-terminal domain"/>
    <property type="match status" value="1"/>
</dbReference>
<dbReference type="GO" id="GO:0043571">
    <property type="term" value="P:maintenance of CRISPR repeat elements"/>
    <property type="evidence" value="ECO:0007669"/>
    <property type="project" value="UniProtKB-UniRule"/>
</dbReference>
<evidence type="ECO:0000256" key="8">
    <source>
        <dbReference type="ARBA" id="ARBA00023211"/>
    </source>
</evidence>
<dbReference type="Gene3D" id="3.100.10.20">
    <property type="entry name" value="CRISPR-associated endonuclease Cas1, N-terminal domain"/>
    <property type="match status" value="1"/>
</dbReference>
<comment type="caution">
    <text evidence="11">The sequence shown here is derived from an EMBL/GenBank/DDBJ whole genome shotgun (WGS) entry which is preliminary data.</text>
</comment>
<evidence type="ECO:0000256" key="2">
    <source>
        <dbReference type="ARBA" id="ARBA00022723"/>
    </source>
</evidence>
<feature type="binding site" evidence="10">
    <location>
        <position position="183"/>
    </location>
    <ligand>
        <name>Mn(2+)</name>
        <dbReference type="ChEBI" id="CHEBI:29035"/>
    </ligand>
</feature>
<comment type="function">
    <text evidence="10">CRISPR (clustered regularly interspaced short palindromic repeat), is an adaptive immune system that provides protection against mobile genetic elements (viruses, transposable elements and conjugative plasmids). CRISPR clusters contain spacers, sequences complementary to antecedent mobile elements, and target invading nucleic acids. CRISPR clusters are transcribed and processed into CRISPR RNA (crRNA). Acts as a dsDNA endonuclease. Involved in the integration of spacer DNA into the CRISPR cassette.</text>
</comment>
<name>A0A6B0YTN5_9CHLR</name>
<organism evidence="11">
    <name type="scientific">Caldilineaceae bacterium SB0664_bin_27</name>
    <dbReference type="NCBI Taxonomy" id="2605260"/>
    <lineage>
        <taxon>Bacteria</taxon>
        <taxon>Bacillati</taxon>
        <taxon>Chloroflexota</taxon>
        <taxon>Caldilineae</taxon>
        <taxon>Caldilineales</taxon>
        <taxon>Caldilineaceae</taxon>
    </lineage>
</organism>
<keyword evidence="5 10" id="KW-0460">Magnesium</keyword>
<evidence type="ECO:0000256" key="4">
    <source>
        <dbReference type="ARBA" id="ARBA00022801"/>
    </source>
</evidence>
<reference evidence="11" key="1">
    <citation type="submission" date="2019-09" db="EMBL/GenBank/DDBJ databases">
        <title>Characterisation of the sponge microbiome using genome-centric metagenomics.</title>
        <authorList>
            <person name="Engelberts J.P."/>
            <person name="Robbins S.J."/>
            <person name="De Goeij J.M."/>
            <person name="Aranda M."/>
            <person name="Bell S.C."/>
            <person name="Webster N.S."/>
        </authorList>
    </citation>
    <scope>NUCLEOTIDE SEQUENCE</scope>
    <source>
        <strain evidence="11">SB0664_bin_27</strain>
    </source>
</reference>
<dbReference type="GO" id="GO:0051607">
    <property type="term" value="P:defense response to virus"/>
    <property type="evidence" value="ECO:0007669"/>
    <property type="project" value="UniProtKB-UniRule"/>
</dbReference>
<dbReference type="NCBIfam" id="TIGR00287">
    <property type="entry name" value="cas1"/>
    <property type="match status" value="1"/>
</dbReference>
<keyword evidence="8 10" id="KW-0464">Manganese</keyword>
<dbReference type="GO" id="GO:0016787">
    <property type="term" value="F:hydrolase activity"/>
    <property type="evidence" value="ECO:0007669"/>
    <property type="project" value="UniProtKB-KW"/>
</dbReference>
<dbReference type="GO" id="GO:0046872">
    <property type="term" value="F:metal ion binding"/>
    <property type="evidence" value="ECO:0007669"/>
    <property type="project" value="UniProtKB-UniRule"/>
</dbReference>
<evidence type="ECO:0000256" key="1">
    <source>
        <dbReference type="ARBA" id="ARBA00022722"/>
    </source>
</evidence>
<proteinExistence type="inferred from homology"/>
<keyword evidence="7 10" id="KW-0238">DNA-binding</keyword>
<comment type="similarity">
    <text evidence="10">Belongs to the CRISPR-associated endonuclease Cas1 family.</text>
</comment>
<evidence type="ECO:0000256" key="9">
    <source>
        <dbReference type="ARBA" id="ARBA00038592"/>
    </source>
</evidence>
<accession>A0A6B0YTN5</accession>
<dbReference type="GO" id="GO:0003677">
    <property type="term" value="F:DNA binding"/>
    <property type="evidence" value="ECO:0007669"/>
    <property type="project" value="UniProtKB-KW"/>
</dbReference>
<comment type="cofactor">
    <cofactor evidence="10">
        <name>Mg(2+)</name>
        <dbReference type="ChEBI" id="CHEBI:18420"/>
    </cofactor>
    <cofactor evidence="10">
        <name>Mn(2+)</name>
        <dbReference type="ChEBI" id="CHEBI:29035"/>
    </cofactor>
</comment>
<comment type="subunit">
    <text evidence="9 10">Homodimer, forms a heterotetramer with a Cas2 homodimer.</text>
</comment>
<keyword evidence="1 10" id="KW-0540">Nuclease</keyword>
<gene>
    <name evidence="10 11" type="primary">cas1</name>
    <name evidence="11" type="ORF">F4Y42_06475</name>
</gene>
<feature type="binding site" evidence="10">
    <location>
        <position position="248"/>
    </location>
    <ligand>
        <name>Mn(2+)</name>
        <dbReference type="ChEBI" id="CHEBI:29035"/>
    </ligand>
</feature>
<evidence type="ECO:0000256" key="7">
    <source>
        <dbReference type="ARBA" id="ARBA00023125"/>
    </source>
</evidence>
<keyword evidence="2 10" id="KW-0479">Metal-binding</keyword>
<dbReference type="EC" id="3.1.-.-" evidence="10"/>
<dbReference type="EMBL" id="VXRG01000056">
    <property type="protein sequence ID" value="MXY93082.1"/>
    <property type="molecule type" value="Genomic_DNA"/>
</dbReference>
<dbReference type="Pfam" id="PF01867">
    <property type="entry name" value="Cas_Cas1"/>
    <property type="match status" value="1"/>
</dbReference>
<dbReference type="InterPro" id="IPR002729">
    <property type="entry name" value="CRISPR-assoc_Cas1"/>
</dbReference>
<evidence type="ECO:0000256" key="10">
    <source>
        <dbReference type="HAMAP-Rule" id="MF_01470"/>
    </source>
</evidence>
<evidence type="ECO:0000256" key="3">
    <source>
        <dbReference type="ARBA" id="ARBA00022759"/>
    </source>
</evidence>
<dbReference type="AlphaFoldDB" id="A0A6B0YTN5"/>
<evidence type="ECO:0000256" key="6">
    <source>
        <dbReference type="ARBA" id="ARBA00023118"/>
    </source>
</evidence>
<dbReference type="PANTHER" id="PTHR34353">
    <property type="entry name" value="CRISPR-ASSOCIATED ENDONUCLEASE CAS1 1"/>
    <property type="match status" value="1"/>
</dbReference>
<keyword evidence="4 10" id="KW-0378">Hydrolase</keyword>
<dbReference type="CDD" id="cd09634">
    <property type="entry name" value="Cas1_I-II-III"/>
    <property type="match status" value="1"/>
</dbReference>